<dbReference type="CDD" id="cd03207">
    <property type="entry name" value="GST_C_8"/>
    <property type="match status" value="1"/>
</dbReference>
<name>A0A9X3XFU1_9BACT</name>
<dbReference type="SUPFAM" id="SSF47616">
    <property type="entry name" value="GST C-terminal domain-like"/>
    <property type="match status" value="1"/>
</dbReference>
<feature type="domain" description="GST C-terminal" evidence="3">
    <location>
        <begin position="87"/>
        <end position="209"/>
    </location>
</feature>
<dbReference type="SFLD" id="SFLDS00019">
    <property type="entry name" value="Glutathione_Transferase_(cytos"/>
    <property type="match status" value="1"/>
</dbReference>
<accession>A0A9X3XFU1</accession>
<proteinExistence type="inferred from homology"/>
<dbReference type="PANTHER" id="PTHR44051:SF21">
    <property type="entry name" value="GLUTATHIONE S-TRANSFERASE FAMILY PROTEIN"/>
    <property type="match status" value="1"/>
</dbReference>
<dbReference type="AlphaFoldDB" id="A0A9X3XFU1"/>
<dbReference type="Pfam" id="PF02798">
    <property type="entry name" value="GST_N"/>
    <property type="match status" value="1"/>
</dbReference>
<dbReference type="InterPro" id="IPR036249">
    <property type="entry name" value="Thioredoxin-like_sf"/>
</dbReference>
<dbReference type="Proteomes" id="UP001151081">
    <property type="component" value="Unassembled WGS sequence"/>
</dbReference>
<dbReference type="RefSeq" id="WP_272428433.1">
    <property type="nucleotide sequence ID" value="NZ_JAGTJJ010000101.1"/>
</dbReference>
<protein>
    <submittedName>
        <fullName evidence="4">Glutathione S-transferase family protein</fullName>
    </submittedName>
</protein>
<evidence type="ECO:0000259" key="2">
    <source>
        <dbReference type="PROSITE" id="PS50404"/>
    </source>
</evidence>
<gene>
    <name evidence="4" type="ORF">KEG57_52695</name>
</gene>
<evidence type="ECO:0000313" key="4">
    <source>
        <dbReference type="EMBL" id="MDC3989232.1"/>
    </source>
</evidence>
<dbReference type="InterPro" id="IPR040079">
    <property type="entry name" value="Glutathione_S-Trfase"/>
</dbReference>
<evidence type="ECO:0000256" key="1">
    <source>
        <dbReference type="RuleBase" id="RU003494"/>
    </source>
</evidence>
<dbReference type="Gene3D" id="1.20.1050.10">
    <property type="match status" value="1"/>
</dbReference>
<keyword evidence="5" id="KW-1185">Reference proteome</keyword>
<evidence type="ECO:0000259" key="3">
    <source>
        <dbReference type="PROSITE" id="PS50405"/>
    </source>
</evidence>
<dbReference type="SFLD" id="SFLDG01150">
    <property type="entry name" value="Main.1:_Beta-like"/>
    <property type="match status" value="1"/>
</dbReference>
<reference evidence="4 5" key="1">
    <citation type="submission" date="2021-04" db="EMBL/GenBank/DDBJ databases">
        <title>Genome analysis of Polyangium sp.</title>
        <authorList>
            <person name="Li Y."/>
            <person name="Wang J."/>
        </authorList>
    </citation>
    <scope>NUCLEOTIDE SEQUENCE [LARGE SCALE GENOMIC DNA]</scope>
    <source>
        <strain evidence="4 5">SDU14</strain>
    </source>
</reference>
<feature type="domain" description="GST N-terminal" evidence="2">
    <location>
        <begin position="1"/>
        <end position="81"/>
    </location>
</feature>
<dbReference type="PROSITE" id="PS50405">
    <property type="entry name" value="GST_CTER"/>
    <property type="match status" value="1"/>
</dbReference>
<dbReference type="EMBL" id="JAGTJJ010000101">
    <property type="protein sequence ID" value="MDC3989232.1"/>
    <property type="molecule type" value="Genomic_DNA"/>
</dbReference>
<dbReference type="PROSITE" id="PS50404">
    <property type="entry name" value="GST_NTER"/>
    <property type="match status" value="1"/>
</dbReference>
<dbReference type="SUPFAM" id="SSF52833">
    <property type="entry name" value="Thioredoxin-like"/>
    <property type="match status" value="1"/>
</dbReference>
<sequence length="209" mass="22939">MSITLYHHPFSRAAGILWMLEEVGVDYELRWVDMQAGEQKAPEIVALNPMGKLPVLVDGEAVVTEAAAIGLYLGDRYGYGTLAPKVDDPARATYLRWSLFAPSVIEPGSMAKMAGWQYKPGSAGWGTPEEMLSAIEAAIGDRQFLLGDRFSMADTIFGGTVRYMLRFGLLEKRPAFMAYAERLSARPASQRAEARNVAVMKEHGIQPPG</sequence>
<dbReference type="InterPro" id="IPR004046">
    <property type="entry name" value="GST_C"/>
</dbReference>
<dbReference type="InterPro" id="IPR036282">
    <property type="entry name" value="Glutathione-S-Trfase_C_sf"/>
</dbReference>
<dbReference type="CDD" id="cd03046">
    <property type="entry name" value="GST_N_GTT1_like"/>
    <property type="match status" value="1"/>
</dbReference>
<dbReference type="Pfam" id="PF00043">
    <property type="entry name" value="GST_C"/>
    <property type="match status" value="1"/>
</dbReference>
<dbReference type="InterPro" id="IPR004045">
    <property type="entry name" value="Glutathione_S-Trfase_N"/>
</dbReference>
<dbReference type="InterPro" id="IPR010987">
    <property type="entry name" value="Glutathione-S-Trfase_C-like"/>
</dbReference>
<organism evidence="4 5">
    <name type="scientific">Polyangium jinanense</name>
    <dbReference type="NCBI Taxonomy" id="2829994"/>
    <lineage>
        <taxon>Bacteria</taxon>
        <taxon>Pseudomonadati</taxon>
        <taxon>Myxococcota</taxon>
        <taxon>Polyangia</taxon>
        <taxon>Polyangiales</taxon>
        <taxon>Polyangiaceae</taxon>
        <taxon>Polyangium</taxon>
    </lineage>
</organism>
<dbReference type="Gene3D" id="3.40.30.10">
    <property type="entry name" value="Glutaredoxin"/>
    <property type="match status" value="1"/>
</dbReference>
<evidence type="ECO:0000313" key="5">
    <source>
        <dbReference type="Proteomes" id="UP001151081"/>
    </source>
</evidence>
<dbReference type="SFLD" id="SFLDG00358">
    <property type="entry name" value="Main_(cytGST)"/>
    <property type="match status" value="1"/>
</dbReference>
<comment type="caution">
    <text evidence="4">The sequence shown here is derived from an EMBL/GenBank/DDBJ whole genome shotgun (WGS) entry which is preliminary data.</text>
</comment>
<dbReference type="PANTHER" id="PTHR44051">
    <property type="entry name" value="GLUTATHIONE S-TRANSFERASE-RELATED"/>
    <property type="match status" value="1"/>
</dbReference>
<comment type="similarity">
    <text evidence="1">Belongs to the GST superfamily.</text>
</comment>